<comment type="cofactor">
    <cofactor evidence="8">
        <name>[2Fe-2S] cluster</name>
        <dbReference type="ChEBI" id="CHEBI:190135"/>
    </cofactor>
</comment>
<dbReference type="InterPro" id="IPR041921">
    <property type="entry name" value="NuoE_N"/>
</dbReference>
<feature type="region of interest" description="Disordered" evidence="9">
    <location>
        <begin position="1"/>
        <end position="22"/>
    </location>
</feature>
<dbReference type="GO" id="GO:0005743">
    <property type="term" value="C:mitochondrial inner membrane"/>
    <property type="evidence" value="ECO:0007669"/>
    <property type="project" value="UniProtKB-ARBA"/>
</dbReference>
<dbReference type="EMBL" id="JALJOR010000002">
    <property type="protein sequence ID" value="KAK9823275.1"/>
    <property type="molecule type" value="Genomic_DNA"/>
</dbReference>
<comment type="caution">
    <text evidence="10">The sequence shown here is derived from an EMBL/GenBank/DDBJ whole genome shotgun (WGS) entry which is preliminary data.</text>
</comment>
<name>A0AAW1QP29_9CHLO</name>
<dbReference type="GO" id="GO:0008137">
    <property type="term" value="F:NADH dehydrogenase (ubiquinone) activity"/>
    <property type="evidence" value="ECO:0007669"/>
    <property type="project" value="UniProtKB-ARBA"/>
</dbReference>
<proteinExistence type="inferred from homology"/>
<dbReference type="GO" id="GO:0098796">
    <property type="term" value="C:membrane protein complex"/>
    <property type="evidence" value="ECO:0007669"/>
    <property type="project" value="UniProtKB-ARBA"/>
</dbReference>
<evidence type="ECO:0000256" key="4">
    <source>
        <dbReference type="ARBA" id="ARBA00022967"/>
    </source>
</evidence>
<dbReference type="InterPro" id="IPR036249">
    <property type="entry name" value="Thioredoxin-like_sf"/>
</dbReference>
<dbReference type="PANTHER" id="PTHR10371">
    <property type="entry name" value="NADH DEHYDROGENASE UBIQUINONE FLAVOPROTEIN 2, MITOCHONDRIAL"/>
    <property type="match status" value="1"/>
</dbReference>
<dbReference type="GO" id="GO:0003954">
    <property type="term" value="F:NADH dehydrogenase activity"/>
    <property type="evidence" value="ECO:0007669"/>
    <property type="project" value="TreeGrafter"/>
</dbReference>
<evidence type="ECO:0000313" key="11">
    <source>
        <dbReference type="Proteomes" id="UP001489004"/>
    </source>
</evidence>
<evidence type="ECO:0000256" key="6">
    <source>
        <dbReference type="ARBA" id="ARBA00023014"/>
    </source>
</evidence>
<protein>
    <submittedName>
        <fullName evidence="10">Uncharacterized protein</fullName>
    </submittedName>
</protein>
<dbReference type="InterPro" id="IPR002023">
    <property type="entry name" value="NuoE-like"/>
</dbReference>
<dbReference type="GO" id="GO:1902494">
    <property type="term" value="C:catalytic complex"/>
    <property type="evidence" value="ECO:0007669"/>
    <property type="project" value="UniProtKB-ARBA"/>
</dbReference>
<dbReference type="Proteomes" id="UP001489004">
    <property type="component" value="Unassembled WGS sequence"/>
</dbReference>
<keyword evidence="4" id="KW-1278">Translocase</keyword>
<dbReference type="CDD" id="cd03064">
    <property type="entry name" value="TRX_Fd_NuoE"/>
    <property type="match status" value="1"/>
</dbReference>
<keyword evidence="6" id="KW-0411">Iron-sulfur</keyword>
<dbReference type="FunFam" id="3.40.30.10:FF:000022">
    <property type="entry name" value="NADH dehydrogenase flavoprotein 2, mitochondrial"/>
    <property type="match status" value="1"/>
</dbReference>
<dbReference type="InterPro" id="IPR042128">
    <property type="entry name" value="NuoE_dom"/>
</dbReference>
<dbReference type="PROSITE" id="PS01099">
    <property type="entry name" value="COMPLEX1_24K"/>
    <property type="match status" value="1"/>
</dbReference>
<evidence type="ECO:0000256" key="9">
    <source>
        <dbReference type="SAM" id="MobiDB-lite"/>
    </source>
</evidence>
<dbReference type="FunFam" id="1.10.10.1590:FF:000001">
    <property type="entry name" value="NADH-quinone oxidoreductase subunit E"/>
    <property type="match status" value="1"/>
</dbReference>
<evidence type="ECO:0000256" key="3">
    <source>
        <dbReference type="ARBA" id="ARBA00022723"/>
    </source>
</evidence>
<comment type="similarity">
    <text evidence="1">Belongs to the complex I 24 kDa subunit family.</text>
</comment>
<organism evidence="10 11">
    <name type="scientific">[Myrmecia] bisecta</name>
    <dbReference type="NCBI Taxonomy" id="41462"/>
    <lineage>
        <taxon>Eukaryota</taxon>
        <taxon>Viridiplantae</taxon>
        <taxon>Chlorophyta</taxon>
        <taxon>core chlorophytes</taxon>
        <taxon>Trebouxiophyceae</taxon>
        <taxon>Trebouxiales</taxon>
        <taxon>Trebouxiaceae</taxon>
        <taxon>Myrmecia</taxon>
    </lineage>
</organism>
<evidence type="ECO:0000256" key="2">
    <source>
        <dbReference type="ARBA" id="ARBA00022714"/>
    </source>
</evidence>
<evidence type="ECO:0000256" key="8">
    <source>
        <dbReference type="ARBA" id="ARBA00034078"/>
    </source>
</evidence>
<keyword evidence="3" id="KW-0479">Metal-binding</keyword>
<keyword evidence="5" id="KW-0408">Iron</keyword>
<dbReference type="GO" id="GO:0006120">
    <property type="term" value="P:mitochondrial electron transport, NADH to ubiquinone"/>
    <property type="evidence" value="ECO:0007669"/>
    <property type="project" value="UniProtKB-ARBA"/>
</dbReference>
<evidence type="ECO:0000256" key="5">
    <source>
        <dbReference type="ARBA" id="ARBA00023004"/>
    </source>
</evidence>
<gene>
    <name evidence="10" type="ORF">WJX72_001508</name>
</gene>
<dbReference type="Pfam" id="PF01257">
    <property type="entry name" value="2Fe-2S_thioredx"/>
    <property type="match status" value="1"/>
</dbReference>
<dbReference type="PANTHER" id="PTHR10371:SF3">
    <property type="entry name" value="NADH DEHYDROGENASE [UBIQUINONE] FLAVOPROTEIN 2, MITOCHONDRIAL"/>
    <property type="match status" value="1"/>
</dbReference>
<evidence type="ECO:0000313" key="10">
    <source>
        <dbReference type="EMBL" id="KAK9823275.1"/>
    </source>
</evidence>
<feature type="region of interest" description="Disordered" evidence="9">
    <location>
        <begin position="234"/>
        <end position="294"/>
    </location>
</feature>
<dbReference type="Gene3D" id="3.40.30.10">
    <property type="entry name" value="Glutaredoxin"/>
    <property type="match status" value="1"/>
</dbReference>
<keyword evidence="2" id="KW-0001">2Fe-2S</keyword>
<dbReference type="Gene3D" id="1.10.10.1590">
    <property type="entry name" value="NADH-quinone oxidoreductase subunit E"/>
    <property type="match status" value="1"/>
</dbReference>
<sequence length="294" mass="32400">MASAMASVQLRVRDESKTGQNEPLLTISAQQCQWPVPQRSFATNSHDVFNVHHHTPDNNWETQFDFTDKNYELVSEIISRYPANYKASAVIPVLDVAQQQNKGFLSLAALNRVAKVLDMPEIRVYEVATFYTMFNRSKMGKYHVMVCGTTPCRLQGAEGIYEALHDHLGVGYGETTKDGLFTLGEMECMGSCVNAPMITVADYTKGVEGFSYNYYEDLTPEDAVSIVEQLRAGKSPKVGSQHRGKAEPVGAVQSGKWVSGPSGTVDTLVGKPRGPYCRNLDEPPPAEPKKEAKA</sequence>
<dbReference type="GO" id="GO:0046872">
    <property type="term" value="F:metal ion binding"/>
    <property type="evidence" value="ECO:0007669"/>
    <property type="project" value="UniProtKB-KW"/>
</dbReference>
<dbReference type="NCBIfam" id="TIGR01958">
    <property type="entry name" value="nuoE_fam"/>
    <property type="match status" value="1"/>
</dbReference>
<evidence type="ECO:0000256" key="7">
    <source>
        <dbReference type="ARBA" id="ARBA00023027"/>
    </source>
</evidence>
<keyword evidence="11" id="KW-1185">Reference proteome</keyword>
<accession>A0AAW1QP29</accession>
<dbReference type="GO" id="GO:0051537">
    <property type="term" value="F:2 iron, 2 sulfur cluster binding"/>
    <property type="evidence" value="ECO:0007669"/>
    <property type="project" value="UniProtKB-KW"/>
</dbReference>
<dbReference type="SUPFAM" id="SSF52833">
    <property type="entry name" value="Thioredoxin-like"/>
    <property type="match status" value="1"/>
</dbReference>
<evidence type="ECO:0000256" key="1">
    <source>
        <dbReference type="ARBA" id="ARBA00010643"/>
    </source>
</evidence>
<dbReference type="AlphaFoldDB" id="A0AAW1QP29"/>
<keyword evidence="7" id="KW-0520">NAD</keyword>
<reference evidence="10 11" key="1">
    <citation type="journal article" date="2024" name="Nat. Commun.">
        <title>Phylogenomics reveals the evolutionary origins of lichenization in chlorophyte algae.</title>
        <authorList>
            <person name="Puginier C."/>
            <person name="Libourel C."/>
            <person name="Otte J."/>
            <person name="Skaloud P."/>
            <person name="Haon M."/>
            <person name="Grisel S."/>
            <person name="Petersen M."/>
            <person name="Berrin J.G."/>
            <person name="Delaux P.M."/>
            <person name="Dal Grande F."/>
            <person name="Keller J."/>
        </authorList>
    </citation>
    <scope>NUCLEOTIDE SEQUENCE [LARGE SCALE GENOMIC DNA]</scope>
    <source>
        <strain evidence="10 11">SAG 2043</strain>
    </source>
</reference>